<evidence type="ECO:0000313" key="1">
    <source>
        <dbReference type="EMBL" id="KAL1567281.1"/>
    </source>
</evidence>
<dbReference type="Proteomes" id="UP001567538">
    <property type="component" value="Unassembled WGS sequence"/>
</dbReference>
<dbReference type="EMBL" id="JBEAFC010000002">
    <property type="protein sequence ID" value="KAL1567281.1"/>
    <property type="molecule type" value="Genomic_DNA"/>
</dbReference>
<keyword evidence="2" id="KW-1185">Reference proteome</keyword>
<accession>A0ABD1IJ27</accession>
<reference evidence="1 2" key="1">
    <citation type="submission" date="2024-06" db="EMBL/GenBank/DDBJ databases">
        <title>A chromosome level genome sequence of Diviner's sage (Salvia divinorum).</title>
        <authorList>
            <person name="Ford S.A."/>
            <person name="Ro D.-K."/>
            <person name="Ness R.W."/>
            <person name="Phillips M.A."/>
        </authorList>
    </citation>
    <scope>NUCLEOTIDE SEQUENCE [LARGE SCALE GENOMIC DNA]</scope>
    <source>
        <strain evidence="1">SAF-2024a</strain>
        <tissue evidence="1">Leaf</tissue>
    </source>
</reference>
<protein>
    <submittedName>
        <fullName evidence="1">Uncharacterized protein</fullName>
    </submittedName>
</protein>
<name>A0ABD1IJ27_SALDI</name>
<organism evidence="1 2">
    <name type="scientific">Salvia divinorum</name>
    <name type="common">Maria pastora</name>
    <name type="synonym">Diviner's sage</name>
    <dbReference type="NCBI Taxonomy" id="28513"/>
    <lineage>
        <taxon>Eukaryota</taxon>
        <taxon>Viridiplantae</taxon>
        <taxon>Streptophyta</taxon>
        <taxon>Embryophyta</taxon>
        <taxon>Tracheophyta</taxon>
        <taxon>Spermatophyta</taxon>
        <taxon>Magnoliopsida</taxon>
        <taxon>eudicotyledons</taxon>
        <taxon>Gunneridae</taxon>
        <taxon>Pentapetalae</taxon>
        <taxon>asterids</taxon>
        <taxon>lamiids</taxon>
        <taxon>Lamiales</taxon>
        <taxon>Lamiaceae</taxon>
        <taxon>Nepetoideae</taxon>
        <taxon>Mentheae</taxon>
        <taxon>Salviinae</taxon>
        <taxon>Salvia</taxon>
        <taxon>Salvia subgen. Calosphace</taxon>
    </lineage>
</organism>
<evidence type="ECO:0000313" key="2">
    <source>
        <dbReference type="Proteomes" id="UP001567538"/>
    </source>
</evidence>
<comment type="caution">
    <text evidence="1">The sequence shown here is derived from an EMBL/GenBank/DDBJ whole genome shotgun (WGS) entry which is preliminary data.</text>
</comment>
<proteinExistence type="predicted"/>
<sequence length="84" mass="9194">MDMLNRQLSQIATSLNEMRGNEGKIPATVKIPGKENANMISLRSSGGKEMGKRIKGTGQAGNVFGLQREDMRAPLPKKFRPVLP</sequence>
<dbReference type="AlphaFoldDB" id="A0ABD1IJ27"/>
<gene>
    <name evidence="1" type="ORF">AAHA92_02775</name>
</gene>